<keyword evidence="6" id="KW-0560">Oxidoreductase</keyword>
<dbReference type="PROSITE" id="PS51007">
    <property type="entry name" value="CYTC"/>
    <property type="match status" value="1"/>
</dbReference>
<dbReference type="InterPro" id="IPR004852">
    <property type="entry name" value="Di-haem_cyt_c_peroxidsae"/>
</dbReference>
<evidence type="ECO:0000256" key="1">
    <source>
        <dbReference type="ARBA" id="ARBA00004418"/>
    </source>
</evidence>
<dbReference type="SUPFAM" id="SSF46626">
    <property type="entry name" value="Cytochrome c"/>
    <property type="match status" value="2"/>
</dbReference>
<dbReference type="RefSeq" id="WP_238804106.1">
    <property type="nucleotide sequence ID" value="NZ_CAKLPY010000001.1"/>
</dbReference>
<evidence type="ECO:0000256" key="6">
    <source>
        <dbReference type="ARBA" id="ARBA00023002"/>
    </source>
</evidence>
<evidence type="ECO:0000256" key="8">
    <source>
        <dbReference type="PROSITE-ProRule" id="PRU00433"/>
    </source>
</evidence>
<keyword evidence="5" id="KW-0574">Periplasm</keyword>
<evidence type="ECO:0000256" key="3">
    <source>
        <dbReference type="ARBA" id="ARBA00022723"/>
    </source>
</evidence>
<evidence type="ECO:0000259" key="10">
    <source>
        <dbReference type="PROSITE" id="PS51007"/>
    </source>
</evidence>
<dbReference type="EMBL" id="CAKLPY010000001">
    <property type="protein sequence ID" value="CAH0994358.1"/>
    <property type="molecule type" value="Genomic_DNA"/>
</dbReference>
<gene>
    <name evidence="11" type="ORF">EMA8858_00467</name>
</gene>
<keyword evidence="4 9" id="KW-0732">Signal</keyword>
<name>A0ABM9ALM5_9BACT</name>
<dbReference type="InterPro" id="IPR036909">
    <property type="entry name" value="Cyt_c-like_dom_sf"/>
</dbReference>
<keyword evidence="3 8" id="KW-0479">Metal-binding</keyword>
<evidence type="ECO:0000256" key="5">
    <source>
        <dbReference type="ARBA" id="ARBA00022764"/>
    </source>
</evidence>
<dbReference type="Gene3D" id="1.10.760.10">
    <property type="entry name" value="Cytochrome c-like domain"/>
    <property type="match status" value="2"/>
</dbReference>
<organism evidence="11 12">
    <name type="scientific">Emticicia aquatica</name>
    <dbReference type="NCBI Taxonomy" id="1681835"/>
    <lineage>
        <taxon>Bacteria</taxon>
        <taxon>Pseudomonadati</taxon>
        <taxon>Bacteroidota</taxon>
        <taxon>Cytophagia</taxon>
        <taxon>Cytophagales</taxon>
        <taxon>Leadbetterellaceae</taxon>
        <taxon>Emticicia</taxon>
    </lineage>
</organism>
<accession>A0ABM9ALM5</accession>
<feature type="chain" id="PRO_5046177419" description="Cytochrome c domain-containing protein" evidence="9">
    <location>
        <begin position="20"/>
        <end position="377"/>
    </location>
</feature>
<reference evidence="11" key="1">
    <citation type="submission" date="2021-12" db="EMBL/GenBank/DDBJ databases">
        <authorList>
            <person name="Rodrigo-Torres L."/>
            <person name="Arahal R. D."/>
            <person name="Lucena T."/>
        </authorList>
    </citation>
    <scope>NUCLEOTIDE SEQUENCE</scope>
    <source>
        <strain evidence="11">CECT 8858</strain>
    </source>
</reference>
<dbReference type="InterPro" id="IPR051395">
    <property type="entry name" value="Cytochrome_c_Peroxidase/MauG"/>
</dbReference>
<keyword evidence="7 8" id="KW-0408">Iron</keyword>
<dbReference type="PANTHER" id="PTHR30600:SF10">
    <property type="entry name" value="BLL6722 PROTEIN"/>
    <property type="match status" value="1"/>
</dbReference>
<comment type="subcellular location">
    <subcellularLocation>
        <location evidence="1">Periplasm</location>
    </subcellularLocation>
</comment>
<proteinExistence type="predicted"/>
<keyword evidence="2 8" id="KW-0349">Heme</keyword>
<dbReference type="PANTHER" id="PTHR30600">
    <property type="entry name" value="CYTOCHROME C PEROXIDASE-RELATED"/>
    <property type="match status" value="1"/>
</dbReference>
<keyword evidence="12" id="KW-1185">Reference proteome</keyword>
<dbReference type="Proteomes" id="UP000837932">
    <property type="component" value="Unassembled WGS sequence"/>
</dbReference>
<evidence type="ECO:0000313" key="11">
    <source>
        <dbReference type="EMBL" id="CAH0994358.1"/>
    </source>
</evidence>
<feature type="domain" description="Cytochrome c" evidence="10">
    <location>
        <begin position="44"/>
        <end position="176"/>
    </location>
</feature>
<evidence type="ECO:0000256" key="2">
    <source>
        <dbReference type="ARBA" id="ARBA00022617"/>
    </source>
</evidence>
<evidence type="ECO:0000256" key="7">
    <source>
        <dbReference type="ARBA" id="ARBA00023004"/>
    </source>
</evidence>
<dbReference type="PIRSF" id="PIRSF000294">
    <property type="entry name" value="Cytochrome-c_peroxidase"/>
    <property type="match status" value="1"/>
</dbReference>
<sequence>MKKKLLVFALISFSFSAFFACKKEEQVLIQQTINDNIDKEIPITIQYLGKLLFYDPILSGKKDVACATCHHPDFAYADGRDLSIGVDGIGLGPNRKFLISSFTKRKSQTILNTAFNGMDANGKYDSANAPMFWDSRAKSLEEQALIPIKSAVEMRADIYSEEVAIDSVLARLRNIKEYQALFATIFGGQPQPITSANLAKAIAAFERSLVAMNAPYDRYMRGETSAMTDLQIQGMSFFQINGCGRCHTGNMFSDYQLHVLSVPDNPKASESDNGSKGTYAFRTMSLRNVKLTAPYMHSGVFKTLDQVFDFYNLILNSKSQNPNVPNTKIDPLATILRPNNNSRTAIMAFIDALTDEKFDRSIPKTVPSGLSVGGNIK</sequence>
<feature type="signal peptide" evidence="9">
    <location>
        <begin position="1"/>
        <end position="19"/>
    </location>
</feature>
<evidence type="ECO:0000313" key="12">
    <source>
        <dbReference type="Proteomes" id="UP000837932"/>
    </source>
</evidence>
<dbReference type="InterPro" id="IPR009056">
    <property type="entry name" value="Cyt_c-like_dom"/>
</dbReference>
<dbReference type="InterPro" id="IPR026259">
    <property type="entry name" value="MauG/Cytc_peroxidase"/>
</dbReference>
<evidence type="ECO:0000256" key="4">
    <source>
        <dbReference type="ARBA" id="ARBA00022729"/>
    </source>
</evidence>
<dbReference type="Pfam" id="PF03150">
    <property type="entry name" value="CCP_MauG"/>
    <property type="match status" value="1"/>
</dbReference>
<evidence type="ECO:0000256" key="9">
    <source>
        <dbReference type="SAM" id="SignalP"/>
    </source>
</evidence>
<comment type="caution">
    <text evidence="11">The sequence shown here is derived from an EMBL/GenBank/DDBJ whole genome shotgun (WGS) entry which is preliminary data.</text>
</comment>
<dbReference type="PROSITE" id="PS51257">
    <property type="entry name" value="PROKAR_LIPOPROTEIN"/>
    <property type="match status" value="1"/>
</dbReference>
<protein>
    <recommendedName>
        <fullName evidence="10">Cytochrome c domain-containing protein</fullName>
    </recommendedName>
</protein>